<dbReference type="Proteomes" id="UP000682733">
    <property type="component" value="Unassembled WGS sequence"/>
</dbReference>
<dbReference type="GO" id="GO:0043410">
    <property type="term" value="P:positive regulation of MAPK cascade"/>
    <property type="evidence" value="ECO:0007669"/>
    <property type="project" value="TreeGrafter"/>
</dbReference>
<dbReference type="PRINTS" id="PR00237">
    <property type="entry name" value="GPCRRHODOPSN"/>
</dbReference>
<dbReference type="Proteomes" id="UP000677228">
    <property type="component" value="Unassembled WGS sequence"/>
</dbReference>
<keyword evidence="5 14" id="KW-0812">Transmembrane</keyword>
<evidence type="ECO:0000256" key="1">
    <source>
        <dbReference type="ARBA" id="ARBA00004651"/>
    </source>
</evidence>
<evidence type="ECO:0000256" key="14">
    <source>
        <dbReference type="RuleBase" id="RU000688"/>
    </source>
</evidence>
<organism evidence="17 19">
    <name type="scientific">Didymodactylos carnosus</name>
    <dbReference type="NCBI Taxonomy" id="1234261"/>
    <lineage>
        <taxon>Eukaryota</taxon>
        <taxon>Metazoa</taxon>
        <taxon>Spiralia</taxon>
        <taxon>Gnathifera</taxon>
        <taxon>Rotifera</taxon>
        <taxon>Eurotatoria</taxon>
        <taxon>Bdelloidea</taxon>
        <taxon>Philodinida</taxon>
        <taxon>Philodinidae</taxon>
        <taxon>Didymodactylos</taxon>
    </lineage>
</organism>
<keyword evidence="12 14" id="KW-0807">Transducer</keyword>
<dbReference type="InterPro" id="IPR000276">
    <property type="entry name" value="GPCR_Rhodpsn"/>
</dbReference>
<feature type="transmembrane region" description="Helical" evidence="15">
    <location>
        <begin position="6"/>
        <end position="27"/>
    </location>
</feature>
<dbReference type="PRINTS" id="PR00530">
    <property type="entry name" value="HISTAMINEH1R"/>
</dbReference>
<evidence type="ECO:0000256" key="11">
    <source>
        <dbReference type="ARBA" id="ARBA00023180"/>
    </source>
</evidence>
<evidence type="ECO:0000256" key="4">
    <source>
        <dbReference type="ARBA" id="ARBA00022553"/>
    </source>
</evidence>
<comment type="function">
    <text evidence="13">G-protein-coupled receptor for histamine, a biogenic amine that functions as an immune modulator and a neurotransmitter. Through the H1 receptor, histamine mediates the contraction of smooth muscles and increases capillary permeability due to contraction of terminal venules. Also mediates neurotransmission in the central nervous system and thereby regulates circadian rhythms, emotional and locomotor activities as well as cognitive functions.</text>
</comment>
<keyword evidence="8 15" id="KW-0472">Membrane</keyword>
<comment type="similarity">
    <text evidence="14">Belongs to the G-protein coupled receptor 1 family.</text>
</comment>
<dbReference type="GO" id="GO:0043114">
    <property type="term" value="P:regulation of vascular permeability"/>
    <property type="evidence" value="ECO:0007669"/>
    <property type="project" value="InterPro"/>
</dbReference>
<protein>
    <recommendedName>
        <fullName evidence="2">Histamine H1 receptor</fullName>
    </recommendedName>
</protein>
<dbReference type="Gene3D" id="1.20.1070.10">
    <property type="entry name" value="Rhodopsin 7-helix transmembrane proteins"/>
    <property type="match status" value="1"/>
</dbReference>
<evidence type="ECO:0000256" key="8">
    <source>
        <dbReference type="ARBA" id="ARBA00023136"/>
    </source>
</evidence>
<evidence type="ECO:0000256" key="9">
    <source>
        <dbReference type="ARBA" id="ARBA00023157"/>
    </source>
</evidence>
<dbReference type="PROSITE" id="PS00237">
    <property type="entry name" value="G_PROTEIN_RECEP_F1_1"/>
    <property type="match status" value="1"/>
</dbReference>
<gene>
    <name evidence="17" type="ORF">OVA965_LOCUS41175</name>
    <name evidence="18" type="ORF">TMI583_LOCUS42758</name>
</gene>
<keyword evidence="3" id="KW-1003">Cell membrane</keyword>
<evidence type="ECO:0000256" key="6">
    <source>
        <dbReference type="ARBA" id="ARBA00022989"/>
    </source>
</evidence>
<evidence type="ECO:0000313" key="17">
    <source>
        <dbReference type="EMBL" id="CAF1584638.1"/>
    </source>
</evidence>
<feature type="transmembrane region" description="Helical" evidence="15">
    <location>
        <begin position="100"/>
        <end position="120"/>
    </location>
</feature>
<accession>A0A8S2FZQ4</accession>
<dbReference type="GO" id="GO:0071880">
    <property type="term" value="P:adenylate cyclase-activating adrenergic receptor signaling pathway"/>
    <property type="evidence" value="ECO:0007669"/>
    <property type="project" value="TreeGrafter"/>
</dbReference>
<dbReference type="PANTHER" id="PTHR24248">
    <property type="entry name" value="ADRENERGIC RECEPTOR-RELATED G-PROTEIN COUPLED RECEPTOR"/>
    <property type="match status" value="1"/>
</dbReference>
<keyword evidence="7 14" id="KW-0297">G-protein coupled receptor</keyword>
<evidence type="ECO:0000313" key="18">
    <source>
        <dbReference type="EMBL" id="CAF4385454.1"/>
    </source>
</evidence>
<keyword evidence="10 14" id="KW-0675">Receptor</keyword>
<keyword evidence="11" id="KW-0325">Glycoprotein</keyword>
<dbReference type="InterPro" id="IPR000921">
    <property type="entry name" value="Histamine_H1_rcpt"/>
</dbReference>
<reference evidence="17" key="1">
    <citation type="submission" date="2021-02" db="EMBL/GenBank/DDBJ databases">
        <authorList>
            <person name="Nowell W R."/>
        </authorList>
    </citation>
    <scope>NUCLEOTIDE SEQUENCE</scope>
</reference>
<dbReference type="AlphaFoldDB" id="A0A8S2FZQ4"/>
<dbReference type="PROSITE" id="PS50262">
    <property type="entry name" value="G_PROTEIN_RECEP_F1_2"/>
    <property type="match status" value="1"/>
</dbReference>
<evidence type="ECO:0000256" key="2">
    <source>
        <dbReference type="ARBA" id="ARBA00015317"/>
    </source>
</evidence>
<evidence type="ECO:0000256" key="3">
    <source>
        <dbReference type="ARBA" id="ARBA00022475"/>
    </source>
</evidence>
<keyword evidence="9" id="KW-1015">Disulfide bond</keyword>
<dbReference type="GO" id="GO:0045907">
    <property type="term" value="P:positive regulation of vasoconstriction"/>
    <property type="evidence" value="ECO:0007669"/>
    <property type="project" value="InterPro"/>
</dbReference>
<dbReference type="GO" id="GO:0005886">
    <property type="term" value="C:plasma membrane"/>
    <property type="evidence" value="ECO:0007669"/>
    <property type="project" value="UniProtKB-SubCell"/>
</dbReference>
<feature type="transmembrane region" description="Helical" evidence="15">
    <location>
        <begin position="48"/>
        <end position="69"/>
    </location>
</feature>
<dbReference type="InterPro" id="IPR017452">
    <property type="entry name" value="GPCR_Rhodpsn_7TM"/>
</dbReference>
<evidence type="ECO:0000313" key="19">
    <source>
        <dbReference type="Proteomes" id="UP000677228"/>
    </source>
</evidence>
<dbReference type="SUPFAM" id="SSF81321">
    <property type="entry name" value="Family A G protein-coupled receptor-like"/>
    <property type="match status" value="1"/>
</dbReference>
<keyword evidence="4" id="KW-0597">Phosphoprotein</keyword>
<evidence type="ECO:0000256" key="5">
    <source>
        <dbReference type="ARBA" id="ARBA00022692"/>
    </source>
</evidence>
<dbReference type="EMBL" id="CAJNOK010046752">
    <property type="protein sequence ID" value="CAF1584638.1"/>
    <property type="molecule type" value="Genomic_DNA"/>
</dbReference>
<evidence type="ECO:0000256" key="12">
    <source>
        <dbReference type="ARBA" id="ARBA00023224"/>
    </source>
</evidence>
<dbReference type="Pfam" id="PF00001">
    <property type="entry name" value="7tm_1"/>
    <property type="match status" value="1"/>
</dbReference>
<sequence>RVLCQIWLSIDFSASTASIFNLLTLSLDRYWSIISPLQYLGKRTQTRALFMIGFAWGLSILWIIPVIGWHKFTNEGIRDVHDNQCEPEYTRSKVFKVTTAIINFYLPLVVMMLLNGRIYYEIKRRYKNALLNNNSYTKRSVNANGVHNRYNSDRGGGNIEITRCSDSDRQLCTKNLTENDSLTKANPKIIPMKKRYQSTNARNSNIDSDMSDNSILRINFKEKRNLLLMLKQKPPSLASTRTITTTAAIIKPIKYSTRQYPTIDQIATV</sequence>
<keyword evidence="6 15" id="KW-1133">Transmembrane helix</keyword>
<evidence type="ECO:0000256" key="13">
    <source>
        <dbReference type="ARBA" id="ARBA00045624"/>
    </source>
</evidence>
<proteinExistence type="inferred from homology"/>
<dbReference type="PANTHER" id="PTHR24248:SF204">
    <property type="entry name" value="HISTAMINE H1 RECEPTOR"/>
    <property type="match status" value="1"/>
</dbReference>
<comment type="caution">
    <text evidence="17">The sequence shown here is derived from an EMBL/GenBank/DDBJ whole genome shotgun (WGS) entry which is preliminary data.</text>
</comment>
<dbReference type="GO" id="GO:0004969">
    <property type="term" value="F:histamine receptor activity"/>
    <property type="evidence" value="ECO:0007669"/>
    <property type="project" value="InterPro"/>
</dbReference>
<dbReference type="EMBL" id="CAJOBA010069959">
    <property type="protein sequence ID" value="CAF4385454.1"/>
    <property type="molecule type" value="Genomic_DNA"/>
</dbReference>
<evidence type="ECO:0000259" key="16">
    <source>
        <dbReference type="PROSITE" id="PS50262"/>
    </source>
</evidence>
<feature type="domain" description="G-protein coupled receptors family 1 profile" evidence="16">
    <location>
        <begin position="1"/>
        <end position="124"/>
    </location>
</feature>
<name>A0A8S2FZQ4_9BILA</name>
<evidence type="ECO:0000256" key="10">
    <source>
        <dbReference type="ARBA" id="ARBA00023170"/>
    </source>
</evidence>
<evidence type="ECO:0000256" key="7">
    <source>
        <dbReference type="ARBA" id="ARBA00023040"/>
    </source>
</evidence>
<evidence type="ECO:0000256" key="15">
    <source>
        <dbReference type="SAM" id="Phobius"/>
    </source>
</evidence>
<feature type="non-terminal residue" evidence="17">
    <location>
        <position position="1"/>
    </location>
</feature>
<comment type="subcellular location">
    <subcellularLocation>
        <location evidence="1">Cell membrane</location>
        <topology evidence="1">Multi-pass membrane protein</topology>
    </subcellularLocation>
</comment>